<sequence length="934" mass="105824">MASASTSSGTEDYDEDVFEIEDFTIVTIREGLCAEMEQLLHKWELTGDNGNNFSFTKASLADCQWDSKGEKITYGNNHLIVTHYWPKNLQRIEQTTRPNTMNGDTSDSFLSNAARLFWSSETDFCPGSIICNQFGVLEFILLTPSDWYLDKVSNEDQLRGLLSSITESAGKAGCALPIFVQYGERERQLYFGICQNNSMRTNFESVHQSRGHPLRCHLSGCLDIFKETLDKPCYAFSPKNVMLEEELLPAQDTATWSNIERGVVVEEQNLSNLDPRRALAWSAWISIQKNASYLLSSCLKTLLETAESKESANIVIRKPEGSKQDASRALSSLLSPTRPESISIRSTDRLVDEDDLEPDVIQHWINKVFERTKEDHVLQSCSTSCSAGFESTCSMGRALSPIPGGAVKNIQYSKTCYIQEVTGNETAANIYQKLCDILLGCKSAPECSLTCRISIALAQMLCARNHSSVRFFHLWSAITHELQKYYEKNLCIPGMDQSLTPDLSTCKLHQNLQLLQCAIETKKRREAKNVFIANWQLCKPEEDEFFDAPESIDENGKEVLVDERDFSEAEGRLKPFGTFRLLHYPDRLMYEPVTQSRVPVTEDMLEKHTEYLTSLKDPDERVKAQLEPLFSDMEAFKAANPGCCFEDFVRWHSPRDFIVNDENLTEGHLSSRMTGNDNTWQQTWNQAQPKPVCRQKMLFDDLKAANKVINDFENFTVSKLIVYILPVLFKCASMQLVDESKLYFDLIGDKLFTLCKKVSICTRNDDLEDYLDAVKDMTQIEGLVSCCNVLYTQLISAMDKKLTEDEKSEIRQFVMLLVRSSEQDYKNVISGGEAGAGYRVPIVRGLCGAVGSALENLFFGSSRKSPAVRTEKRTLEQILTGDEETPYRRRQYIIRCGARRPTLGSRTLPQRLYAAISKDEYRICLTLSSDTVLS</sequence>
<dbReference type="PANTHER" id="PTHR21422">
    <property type="entry name" value="RAB3 GTPASE-ACTIVATING PROTEIN CATALYTIC SUBUNIT"/>
    <property type="match status" value="1"/>
</dbReference>
<comment type="similarity">
    <text evidence="2">Belongs to the Rab3-GAP catalytic subunit family.</text>
</comment>
<protein>
    <recommendedName>
        <fullName evidence="3">Rab3 GTPase-activating protein catalytic subunit</fullName>
    </recommendedName>
</protein>
<evidence type="ECO:0000256" key="1">
    <source>
        <dbReference type="ARBA" id="ARBA00004496"/>
    </source>
</evidence>
<dbReference type="Pfam" id="PF13890">
    <property type="entry name" value="Rab3-GTPase_cat"/>
    <property type="match status" value="1"/>
</dbReference>
<dbReference type="Proteomes" id="UP000887581">
    <property type="component" value="Unplaced"/>
</dbReference>
<dbReference type="WBParaSite" id="sdigi.contig127.g4890.t1">
    <property type="protein sequence ID" value="sdigi.contig127.g4890.t1"/>
    <property type="gene ID" value="sdigi.contig127.g4890"/>
</dbReference>
<evidence type="ECO:0000313" key="8">
    <source>
        <dbReference type="WBParaSite" id="sdigi.contig127.g4890.t1"/>
    </source>
</evidence>
<accession>A0A915PLE2</accession>
<proteinExistence type="inferred from homology"/>
<evidence type="ECO:0000256" key="2">
    <source>
        <dbReference type="ARBA" id="ARBA00008856"/>
    </source>
</evidence>
<comment type="subcellular location">
    <subcellularLocation>
        <location evidence="1">Cytoplasm</location>
    </subcellularLocation>
</comment>
<keyword evidence="4" id="KW-0343">GTPase activation</keyword>
<dbReference type="InterPro" id="IPR026147">
    <property type="entry name" value="Rab3GAP1_conserved"/>
</dbReference>
<name>A0A915PLE2_9BILA</name>
<organism evidence="7 8">
    <name type="scientific">Setaria digitata</name>
    <dbReference type="NCBI Taxonomy" id="48799"/>
    <lineage>
        <taxon>Eukaryota</taxon>
        <taxon>Metazoa</taxon>
        <taxon>Ecdysozoa</taxon>
        <taxon>Nematoda</taxon>
        <taxon>Chromadorea</taxon>
        <taxon>Rhabditida</taxon>
        <taxon>Spirurina</taxon>
        <taxon>Spiruromorpha</taxon>
        <taxon>Filarioidea</taxon>
        <taxon>Setariidae</taxon>
        <taxon>Setaria</taxon>
    </lineage>
</organism>
<evidence type="ECO:0000313" key="7">
    <source>
        <dbReference type="Proteomes" id="UP000887581"/>
    </source>
</evidence>
<evidence type="ECO:0000256" key="5">
    <source>
        <dbReference type="ARBA" id="ARBA00022490"/>
    </source>
</evidence>
<dbReference type="GO" id="GO:0005737">
    <property type="term" value="C:cytoplasm"/>
    <property type="evidence" value="ECO:0007669"/>
    <property type="project" value="UniProtKB-SubCell"/>
</dbReference>
<reference evidence="8" key="1">
    <citation type="submission" date="2022-11" db="UniProtKB">
        <authorList>
            <consortium name="WormBaseParasite"/>
        </authorList>
    </citation>
    <scope>IDENTIFICATION</scope>
</reference>
<keyword evidence="5" id="KW-0963">Cytoplasm</keyword>
<keyword evidence="7" id="KW-1185">Reference proteome</keyword>
<evidence type="ECO:0000256" key="4">
    <source>
        <dbReference type="ARBA" id="ARBA00022468"/>
    </source>
</evidence>
<evidence type="ECO:0000259" key="6">
    <source>
        <dbReference type="Pfam" id="PF13890"/>
    </source>
</evidence>
<evidence type="ECO:0000256" key="3">
    <source>
        <dbReference type="ARBA" id="ARBA00015817"/>
    </source>
</evidence>
<dbReference type="AlphaFoldDB" id="A0A915PLE2"/>
<feature type="domain" description="Rab3GAP catalytic subunit conserved" evidence="6">
    <location>
        <begin position="567"/>
        <end position="713"/>
    </location>
</feature>
<dbReference type="PANTHER" id="PTHR21422:SF9">
    <property type="entry name" value="RAB3 GTPASE-ACTIVATING PROTEIN CATALYTIC SUBUNIT"/>
    <property type="match status" value="1"/>
</dbReference>
<dbReference type="InterPro" id="IPR045700">
    <property type="entry name" value="Rab3GAP1"/>
</dbReference>
<dbReference type="GO" id="GO:0005096">
    <property type="term" value="F:GTPase activator activity"/>
    <property type="evidence" value="ECO:0007669"/>
    <property type="project" value="UniProtKB-KW"/>
</dbReference>